<evidence type="ECO:0000259" key="1">
    <source>
        <dbReference type="PROSITE" id="PS50097"/>
    </source>
</evidence>
<dbReference type="InterPro" id="IPR000210">
    <property type="entry name" value="BTB/POZ_dom"/>
</dbReference>
<dbReference type="STRING" id="701091.M2UH57"/>
<dbReference type="HOGENOM" id="CLU_054243_5_1_1"/>
<dbReference type="OMA" id="MTTICAT"/>
<name>M2UH57_COCH5</name>
<accession>M2UH57</accession>
<gene>
    <name evidence="2" type="ORF">COCHEDRAFT_1112815</name>
</gene>
<feature type="domain" description="BTB" evidence="1">
    <location>
        <begin position="12"/>
        <end position="87"/>
    </location>
</feature>
<dbReference type="SMART" id="SM00225">
    <property type="entry name" value="BTB"/>
    <property type="match status" value="1"/>
</dbReference>
<reference evidence="2 3" key="1">
    <citation type="journal article" date="2012" name="PLoS Pathog.">
        <title>Diverse lifestyles and strategies of plant pathogenesis encoded in the genomes of eighteen Dothideomycetes fungi.</title>
        <authorList>
            <person name="Ohm R.A."/>
            <person name="Feau N."/>
            <person name="Henrissat B."/>
            <person name="Schoch C.L."/>
            <person name="Horwitz B.A."/>
            <person name="Barry K.W."/>
            <person name="Condon B.J."/>
            <person name="Copeland A.C."/>
            <person name="Dhillon B."/>
            <person name="Glaser F."/>
            <person name="Hesse C.N."/>
            <person name="Kosti I."/>
            <person name="LaButti K."/>
            <person name="Lindquist E.A."/>
            <person name="Lucas S."/>
            <person name="Salamov A.A."/>
            <person name="Bradshaw R.E."/>
            <person name="Ciuffetti L."/>
            <person name="Hamelin R.C."/>
            <person name="Kema G.H.J."/>
            <person name="Lawrence C."/>
            <person name="Scott J.A."/>
            <person name="Spatafora J.W."/>
            <person name="Turgeon B.G."/>
            <person name="de Wit P.J.G.M."/>
            <person name="Zhong S."/>
            <person name="Goodwin S.B."/>
            <person name="Grigoriev I.V."/>
        </authorList>
    </citation>
    <scope>NUCLEOTIDE SEQUENCE [LARGE SCALE GENOMIC DNA]</scope>
    <source>
        <strain evidence="3">C5 / ATCC 48332 / race O</strain>
    </source>
</reference>
<proteinExistence type="predicted"/>
<dbReference type="PROSITE" id="PS50097">
    <property type="entry name" value="BTB"/>
    <property type="match status" value="1"/>
</dbReference>
<dbReference type="Proteomes" id="UP000016936">
    <property type="component" value="Unassembled WGS sequence"/>
</dbReference>
<organism evidence="2 3">
    <name type="scientific">Cochliobolus heterostrophus (strain C5 / ATCC 48332 / race O)</name>
    <name type="common">Southern corn leaf blight fungus</name>
    <name type="synonym">Bipolaris maydis</name>
    <dbReference type="NCBI Taxonomy" id="701091"/>
    <lineage>
        <taxon>Eukaryota</taxon>
        <taxon>Fungi</taxon>
        <taxon>Dikarya</taxon>
        <taxon>Ascomycota</taxon>
        <taxon>Pezizomycotina</taxon>
        <taxon>Dothideomycetes</taxon>
        <taxon>Pleosporomycetidae</taxon>
        <taxon>Pleosporales</taxon>
        <taxon>Pleosporineae</taxon>
        <taxon>Pleosporaceae</taxon>
        <taxon>Bipolaris</taxon>
    </lineage>
</organism>
<keyword evidence="3" id="KW-1185">Reference proteome</keyword>
<dbReference type="AlphaFoldDB" id="M2UH57"/>
<protein>
    <recommendedName>
        <fullName evidence="1">BTB domain-containing protein</fullName>
    </recommendedName>
</protein>
<dbReference type="InterPro" id="IPR011333">
    <property type="entry name" value="SKP1/BTB/POZ_sf"/>
</dbReference>
<dbReference type="Gene3D" id="3.30.710.10">
    <property type="entry name" value="Potassium Channel Kv1.1, Chain A"/>
    <property type="match status" value="1"/>
</dbReference>
<dbReference type="eggNOG" id="ENOG502SMAU">
    <property type="taxonomic scope" value="Eukaryota"/>
</dbReference>
<dbReference type="EMBL" id="KB445582">
    <property type="protein sequence ID" value="EMD87308.1"/>
    <property type="molecule type" value="Genomic_DNA"/>
</dbReference>
<reference evidence="3" key="2">
    <citation type="journal article" date="2013" name="PLoS Genet.">
        <title>Comparative genome structure, secondary metabolite, and effector coding capacity across Cochliobolus pathogens.</title>
        <authorList>
            <person name="Condon B.J."/>
            <person name="Leng Y."/>
            <person name="Wu D."/>
            <person name="Bushley K.E."/>
            <person name="Ohm R.A."/>
            <person name="Otillar R."/>
            <person name="Martin J."/>
            <person name="Schackwitz W."/>
            <person name="Grimwood J."/>
            <person name="MohdZainudin N."/>
            <person name="Xue C."/>
            <person name="Wang R."/>
            <person name="Manning V.A."/>
            <person name="Dhillon B."/>
            <person name="Tu Z.J."/>
            <person name="Steffenson B.J."/>
            <person name="Salamov A."/>
            <person name="Sun H."/>
            <person name="Lowry S."/>
            <person name="LaButti K."/>
            <person name="Han J."/>
            <person name="Copeland A."/>
            <person name="Lindquist E."/>
            <person name="Barry K."/>
            <person name="Schmutz J."/>
            <person name="Baker S.E."/>
            <person name="Ciuffetti L.M."/>
            <person name="Grigoriev I.V."/>
            <person name="Zhong S."/>
            <person name="Turgeon B.G."/>
        </authorList>
    </citation>
    <scope>NUCLEOTIDE SEQUENCE [LARGE SCALE GENOMIC DNA]</scope>
    <source>
        <strain evidence="3">C5 / ATCC 48332 / race O</strain>
    </source>
</reference>
<dbReference type="SUPFAM" id="SSF54695">
    <property type="entry name" value="POZ domain"/>
    <property type="match status" value="1"/>
</dbReference>
<sequence>MNTNSLVLAPGGDVILVVGGKRFRIHVDSLFLKRHSTVFAALLGPNFREGQDLNTSSPREIPLPDDDPYAMTTICATMYHDFSNIPRSLTTDLVPSIMRHGDKYNCHDVLTLAS</sequence>
<evidence type="ECO:0000313" key="2">
    <source>
        <dbReference type="EMBL" id="EMD87308.1"/>
    </source>
</evidence>
<evidence type="ECO:0000313" key="3">
    <source>
        <dbReference type="Proteomes" id="UP000016936"/>
    </source>
</evidence>
<dbReference type="Pfam" id="PF00651">
    <property type="entry name" value="BTB"/>
    <property type="match status" value="1"/>
</dbReference>